<evidence type="ECO:0000313" key="5">
    <source>
        <dbReference type="Proteomes" id="UP001566132"/>
    </source>
</evidence>
<feature type="compositionally biased region" description="Gly residues" evidence="2">
    <location>
        <begin position="13"/>
        <end position="38"/>
    </location>
</feature>
<dbReference type="PROSITE" id="PS50157">
    <property type="entry name" value="ZINC_FINGER_C2H2_2"/>
    <property type="match status" value="1"/>
</dbReference>
<evidence type="ECO:0000256" key="2">
    <source>
        <dbReference type="SAM" id="MobiDB-lite"/>
    </source>
</evidence>
<feature type="region of interest" description="Disordered" evidence="2">
    <location>
        <begin position="509"/>
        <end position="549"/>
    </location>
</feature>
<dbReference type="InterPro" id="IPR013087">
    <property type="entry name" value="Znf_C2H2_type"/>
</dbReference>
<sequence length="590" mass="66686">MGAPAGRGRGKRGGGPGRGGPNKRGGRGAMNGGGGGPPYGRPMRGGPMGMRGGSRPPMLPPPNMRGGRGMPGPPRGMMGPGPRGIPPPGMRPPPPGMRGPPPGLRPPLPPMMLMRPPGPPPPMRGGFRGMKPPMGRFSRGGMMGGLRGGRVMKKNRPSLRNIDLSKPWVTDAIKAEFSRKDELLGIAKTTQSQEDWANYRDQREKCSRVYHEAESQNAGQVEGANLDLDDYVHEEDEIVSNSEDDACQFSCDTCERDFYTKDQFDMHMSEHRTCNLDGCTFTAHEKIIEKHIRMQHSTGIYDRIRKLDKPEDILKWIAERKKNYPSKENVEKRYKVQEELLKKGVRLEKNKNRFGKDKFRLALTAKRVLPNAKQMKRKKRKPRSKLSLVDEKCDWNGKMFPFKGTSELFKCLPEAQEQISDFEDEEWQDTSTKVKRKINNSLGSLMAAYGSDSEDDVDEVMTSQTSEKIKFTTSKVESDNEPPDEMKIIKDKEQVPQFQVTELYPERRSEKRKLSGKIGKSKKTRYDDGAIPSTSTGITRRGPDNFPHNHFRKRKVTLLEKLLENEIRQERNFLLQCVKYVVANNFFKNN</sequence>
<comment type="caution">
    <text evidence="4">The sequence shown here is derived from an EMBL/GenBank/DDBJ whole genome shotgun (WGS) entry which is preliminary data.</text>
</comment>
<feature type="region of interest" description="Disordered" evidence="2">
    <location>
        <begin position="1"/>
        <end position="109"/>
    </location>
</feature>
<evidence type="ECO:0000259" key="3">
    <source>
        <dbReference type="PROSITE" id="PS50157"/>
    </source>
</evidence>
<dbReference type="Proteomes" id="UP001566132">
    <property type="component" value="Unassembled WGS sequence"/>
</dbReference>
<dbReference type="EMBL" id="JBDJPC010000010">
    <property type="protein sequence ID" value="KAL1490633.1"/>
    <property type="molecule type" value="Genomic_DNA"/>
</dbReference>
<feature type="compositionally biased region" description="Basic residues" evidence="2">
    <location>
        <begin position="514"/>
        <end position="523"/>
    </location>
</feature>
<proteinExistence type="predicted"/>
<accession>A0ABD1E7T4</accession>
<keyword evidence="1" id="KW-0862">Zinc</keyword>
<name>A0ABD1E7T4_HYPHA</name>
<dbReference type="Pfam" id="PF10453">
    <property type="entry name" value="NUFIP1"/>
    <property type="match status" value="1"/>
</dbReference>
<dbReference type="PANTHER" id="PTHR13309:SF0">
    <property type="entry name" value="FMR1-INTERACTING PROTEIN NUFIP1"/>
    <property type="match status" value="1"/>
</dbReference>
<dbReference type="GO" id="GO:0008270">
    <property type="term" value="F:zinc ion binding"/>
    <property type="evidence" value="ECO:0007669"/>
    <property type="project" value="UniProtKB-KW"/>
</dbReference>
<dbReference type="InterPro" id="IPR039136">
    <property type="entry name" value="NUFIP1-like"/>
</dbReference>
<dbReference type="InterPro" id="IPR019496">
    <property type="entry name" value="NUFIP1_cons_dom"/>
</dbReference>
<protein>
    <recommendedName>
        <fullName evidence="3">C2H2-type domain-containing protein</fullName>
    </recommendedName>
</protein>
<feature type="domain" description="C2H2-type" evidence="3">
    <location>
        <begin position="249"/>
        <end position="271"/>
    </location>
</feature>
<keyword evidence="5" id="KW-1185">Reference proteome</keyword>
<evidence type="ECO:0000256" key="1">
    <source>
        <dbReference type="PROSITE-ProRule" id="PRU00042"/>
    </source>
</evidence>
<dbReference type="PANTHER" id="PTHR13309">
    <property type="entry name" value="NUCLEAR FRAGILE X MENTAL RETARDATION PROTEIN INTERACTING PROTEIN 1"/>
    <property type="match status" value="1"/>
</dbReference>
<dbReference type="SMART" id="SM00355">
    <property type="entry name" value="ZnF_C2H2"/>
    <property type="match status" value="2"/>
</dbReference>
<gene>
    <name evidence="4" type="ORF">ABEB36_013294</name>
</gene>
<feature type="compositionally biased region" description="Pro residues" evidence="2">
    <location>
        <begin position="83"/>
        <end position="109"/>
    </location>
</feature>
<dbReference type="PROSITE" id="PS00028">
    <property type="entry name" value="ZINC_FINGER_C2H2_1"/>
    <property type="match status" value="1"/>
</dbReference>
<reference evidence="4 5" key="1">
    <citation type="submission" date="2024-05" db="EMBL/GenBank/DDBJ databases">
        <title>Genetic variation in Jamaican populations of the coffee berry borer (Hypothenemus hampei).</title>
        <authorList>
            <person name="Errbii M."/>
            <person name="Myrie A."/>
        </authorList>
    </citation>
    <scope>NUCLEOTIDE SEQUENCE [LARGE SCALE GENOMIC DNA]</scope>
    <source>
        <strain evidence="4">JA-Hopewell-2020-01-JO</strain>
        <tissue evidence="4">Whole body</tissue>
    </source>
</reference>
<evidence type="ECO:0000313" key="4">
    <source>
        <dbReference type="EMBL" id="KAL1490633.1"/>
    </source>
</evidence>
<organism evidence="4 5">
    <name type="scientific">Hypothenemus hampei</name>
    <name type="common">Coffee berry borer</name>
    <dbReference type="NCBI Taxonomy" id="57062"/>
    <lineage>
        <taxon>Eukaryota</taxon>
        <taxon>Metazoa</taxon>
        <taxon>Ecdysozoa</taxon>
        <taxon>Arthropoda</taxon>
        <taxon>Hexapoda</taxon>
        <taxon>Insecta</taxon>
        <taxon>Pterygota</taxon>
        <taxon>Neoptera</taxon>
        <taxon>Endopterygota</taxon>
        <taxon>Coleoptera</taxon>
        <taxon>Polyphaga</taxon>
        <taxon>Cucujiformia</taxon>
        <taxon>Curculionidae</taxon>
        <taxon>Scolytinae</taxon>
        <taxon>Hypothenemus</taxon>
    </lineage>
</organism>
<dbReference type="AlphaFoldDB" id="A0ABD1E7T4"/>
<keyword evidence="1" id="KW-0479">Metal-binding</keyword>
<keyword evidence="1" id="KW-0863">Zinc-finger</keyword>